<reference evidence="1 2" key="1">
    <citation type="journal article" date="2023" name="G3 (Bethesda)">
        <title>A chromosome-length genome assembly and annotation of blackberry (Rubus argutus, cv. 'Hillquist').</title>
        <authorList>
            <person name="Bruna T."/>
            <person name="Aryal R."/>
            <person name="Dudchenko O."/>
            <person name="Sargent D.J."/>
            <person name="Mead D."/>
            <person name="Buti M."/>
            <person name="Cavallini A."/>
            <person name="Hytonen T."/>
            <person name="Andres J."/>
            <person name="Pham M."/>
            <person name="Weisz D."/>
            <person name="Mascagni F."/>
            <person name="Usai G."/>
            <person name="Natali L."/>
            <person name="Bassil N."/>
            <person name="Fernandez G.E."/>
            <person name="Lomsadze A."/>
            <person name="Armour M."/>
            <person name="Olukolu B."/>
            <person name="Poorten T."/>
            <person name="Britton C."/>
            <person name="Davik J."/>
            <person name="Ashrafi H."/>
            <person name="Aiden E.L."/>
            <person name="Borodovsky M."/>
            <person name="Worthington M."/>
        </authorList>
    </citation>
    <scope>NUCLEOTIDE SEQUENCE [LARGE SCALE GENOMIC DNA]</scope>
    <source>
        <strain evidence="1">PI 553951</strain>
    </source>
</reference>
<dbReference type="Proteomes" id="UP001457282">
    <property type="component" value="Unassembled WGS sequence"/>
</dbReference>
<comment type="caution">
    <text evidence="1">The sequence shown here is derived from an EMBL/GenBank/DDBJ whole genome shotgun (WGS) entry which is preliminary data.</text>
</comment>
<keyword evidence="2" id="KW-1185">Reference proteome</keyword>
<dbReference type="SUPFAM" id="SSF56574">
    <property type="entry name" value="Serpins"/>
    <property type="match status" value="1"/>
</dbReference>
<dbReference type="InterPro" id="IPR042185">
    <property type="entry name" value="Serpin_sf_2"/>
</dbReference>
<evidence type="ECO:0000313" key="2">
    <source>
        <dbReference type="Proteomes" id="UP001457282"/>
    </source>
</evidence>
<organism evidence="1 2">
    <name type="scientific">Rubus argutus</name>
    <name type="common">Southern blackberry</name>
    <dbReference type="NCBI Taxonomy" id="59490"/>
    <lineage>
        <taxon>Eukaryota</taxon>
        <taxon>Viridiplantae</taxon>
        <taxon>Streptophyta</taxon>
        <taxon>Embryophyta</taxon>
        <taxon>Tracheophyta</taxon>
        <taxon>Spermatophyta</taxon>
        <taxon>Magnoliopsida</taxon>
        <taxon>eudicotyledons</taxon>
        <taxon>Gunneridae</taxon>
        <taxon>Pentapetalae</taxon>
        <taxon>rosids</taxon>
        <taxon>fabids</taxon>
        <taxon>Rosales</taxon>
        <taxon>Rosaceae</taxon>
        <taxon>Rosoideae</taxon>
        <taxon>Rosoideae incertae sedis</taxon>
        <taxon>Rubus</taxon>
    </lineage>
</organism>
<proteinExistence type="predicted"/>
<gene>
    <name evidence="1" type="ORF">M0R45_016399</name>
</gene>
<dbReference type="Gene3D" id="2.30.39.10">
    <property type="entry name" value="Alpha-1-antitrypsin, domain 1"/>
    <property type="match status" value="1"/>
</dbReference>
<dbReference type="EMBL" id="JBEDUW010000003">
    <property type="protein sequence ID" value="KAK9939710.1"/>
    <property type="molecule type" value="Genomic_DNA"/>
</dbReference>
<name>A0AAW1XSG1_RUBAR</name>
<protein>
    <submittedName>
        <fullName evidence="1">Uncharacterized protein</fullName>
    </submittedName>
</protein>
<sequence length="109" mass="12883">MDNFYLPNGRSVKAPFMSCWNAQFVSAFEGFKVLKLPYEQGRDYERHFSIYLPKHKDHGRFLIPKFKIYVGFDALEVLKHLGLRLKDLTEMVEGEDTEATEMLHKSYIY</sequence>
<evidence type="ECO:0000313" key="1">
    <source>
        <dbReference type="EMBL" id="KAK9939710.1"/>
    </source>
</evidence>
<accession>A0AAW1XSG1</accession>
<dbReference type="InterPro" id="IPR036186">
    <property type="entry name" value="Serpin_sf"/>
</dbReference>
<dbReference type="AlphaFoldDB" id="A0AAW1XSG1"/>